<dbReference type="Proteomes" id="UP000611723">
    <property type="component" value="Unassembled WGS sequence"/>
</dbReference>
<reference evidence="3" key="1">
    <citation type="submission" date="2021-01" db="EMBL/GenBank/DDBJ databases">
        <title>Marivirga aurantiaca sp. nov., isolated from intertidal surface sediments.</title>
        <authorList>
            <person name="Zhang M."/>
        </authorList>
    </citation>
    <scope>NUCLEOTIDE SEQUENCE</scope>
    <source>
        <strain evidence="3">S37H4</strain>
    </source>
</reference>
<dbReference type="EMBL" id="JAEQBW010000003">
    <property type="protein sequence ID" value="MBK6265221.1"/>
    <property type="molecule type" value="Genomic_DNA"/>
</dbReference>
<keyword evidence="4" id="KW-1185">Reference proteome</keyword>
<feature type="domain" description="SHOCT" evidence="2">
    <location>
        <begin position="39"/>
        <end position="64"/>
    </location>
</feature>
<keyword evidence="1" id="KW-0812">Transmembrane</keyword>
<feature type="transmembrane region" description="Helical" evidence="1">
    <location>
        <begin position="6"/>
        <end position="25"/>
    </location>
</feature>
<name>A0A934WYF9_9BACT</name>
<dbReference type="AlphaFoldDB" id="A0A934WYF9"/>
<evidence type="ECO:0000256" key="1">
    <source>
        <dbReference type="SAM" id="Phobius"/>
    </source>
</evidence>
<dbReference type="InterPro" id="IPR018649">
    <property type="entry name" value="SHOCT"/>
</dbReference>
<dbReference type="Pfam" id="PF09851">
    <property type="entry name" value="SHOCT"/>
    <property type="match status" value="1"/>
</dbReference>
<protein>
    <submittedName>
        <fullName evidence="3">SHOCT domain-containing protein</fullName>
    </submittedName>
</protein>
<keyword evidence="1" id="KW-0472">Membrane</keyword>
<sequence>MGMTWGVVLGVIIIILIVWFVLKAINKKKKRSRTQGETPLNVLKERYASGEIDKEEYERRKKGLMS</sequence>
<evidence type="ECO:0000259" key="2">
    <source>
        <dbReference type="Pfam" id="PF09851"/>
    </source>
</evidence>
<comment type="caution">
    <text evidence="3">The sequence shown here is derived from an EMBL/GenBank/DDBJ whole genome shotgun (WGS) entry which is preliminary data.</text>
</comment>
<evidence type="ECO:0000313" key="3">
    <source>
        <dbReference type="EMBL" id="MBK6265221.1"/>
    </source>
</evidence>
<gene>
    <name evidence="3" type="ORF">JKA74_09235</name>
</gene>
<proteinExistence type="predicted"/>
<keyword evidence="1" id="KW-1133">Transmembrane helix</keyword>
<accession>A0A934WYF9</accession>
<organism evidence="3 4">
    <name type="scientific">Marivirga aurantiaca</name>
    <dbReference type="NCBI Taxonomy" id="2802615"/>
    <lineage>
        <taxon>Bacteria</taxon>
        <taxon>Pseudomonadati</taxon>
        <taxon>Bacteroidota</taxon>
        <taxon>Cytophagia</taxon>
        <taxon>Cytophagales</taxon>
        <taxon>Marivirgaceae</taxon>
        <taxon>Marivirga</taxon>
    </lineage>
</organism>
<evidence type="ECO:0000313" key="4">
    <source>
        <dbReference type="Proteomes" id="UP000611723"/>
    </source>
</evidence>